<keyword evidence="2" id="KW-1185">Reference proteome</keyword>
<organism evidence="1 2">
    <name type="scientific">Hyalomma asiaticum</name>
    <name type="common">Tick</name>
    <dbReference type="NCBI Taxonomy" id="266040"/>
    <lineage>
        <taxon>Eukaryota</taxon>
        <taxon>Metazoa</taxon>
        <taxon>Ecdysozoa</taxon>
        <taxon>Arthropoda</taxon>
        <taxon>Chelicerata</taxon>
        <taxon>Arachnida</taxon>
        <taxon>Acari</taxon>
        <taxon>Parasitiformes</taxon>
        <taxon>Ixodida</taxon>
        <taxon>Ixodoidea</taxon>
        <taxon>Ixodidae</taxon>
        <taxon>Hyalomminae</taxon>
        <taxon>Hyalomma</taxon>
    </lineage>
</organism>
<evidence type="ECO:0000313" key="2">
    <source>
        <dbReference type="Proteomes" id="UP000821845"/>
    </source>
</evidence>
<sequence>MTPASHWNQSESAGPETTTEEAARGRIHGALRPRTRVWVTQLEKEPLVHRLRRTTAVDRVNRGSGQVGSAFSHTDVYKACVSSLRNLNTPQNVASSAAS</sequence>
<protein>
    <submittedName>
        <fullName evidence="1">Uncharacterized protein</fullName>
    </submittedName>
</protein>
<accession>A0ACB7S541</accession>
<reference evidence="1" key="1">
    <citation type="submission" date="2020-05" db="EMBL/GenBank/DDBJ databases">
        <title>Large-scale comparative analyses of tick genomes elucidate their genetic diversity and vector capacities.</title>
        <authorList>
            <person name="Jia N."/>
            <person name="Wang J."/>
            <person name="Shi W."/>
            <person name="Du L."/>
            <person name="Sun Y."/>
            <person name="Zhan W."/>
            <person name="Jiang J."/>
            <person name="Wang Q."/>
            <person name="Zhang B."/>
            <person name="Ji P."/>
            <person name="Sakyi L.B."/>
            <person name="Cui X."/>
            <person name="Yuan T."/>
            <person name="Jiang B."/>
            <person name="Yang W."/>
            <person name="Lam T.T.-Y."/>
            <person name="Chang Q."/>
            <person name="Ding S."/>
            <person name="Wang X."/>
            <person name="Zhu J."/>
            <person name="Ruan X."/>
            <person name="Zhao L."/>
            <person name="Wei J."/>
            <person name="Que T."/>
            <person name="Du C."/>
            <person name="Cheng J."/>
            <person name="Dai P."/>
            <person name="Han X."/>
            <person name="Huang E."/>
            <person name="Gao Y."/>
            <person name="Liu J."/>
            <person name="Shao H."/>
            <person name="Ye R."/>
            <person name="Li L."/>
            <person name="Wei W."/>
            <person name="Wang X."/>
            <person name="Wang C."/>
            <person name="Yang T."/>
            <person name="Huo Q."/>
            <person name="Li W."/>
            <person name="Guo W."/>
            <person name="Chen H."/>
            <person name="Zhou L."/>
            <person name="Ni X."/>
            <person name="Tian J."/>
            <person name="Zhou Y."/>
            <person name="Sheng Y."/>
            <person name="Liu T."/>
            <person name="Pan Y."/>
            <person name="Xia L."/>
            <person name="Li J."/>
            <person name="Zhao F."/>
            <person name="Cao W."/>
        </authorList>
    </citation>
    <scope>NUCLEOTIDE SEQUENCE</scope>
    <source>
        <strain evidence="1">Hyas-2018</strain>
    </source>
</reference>
<comment type="caution">
    <text evidence="1">The sequence shown here is derived from an EMBL/GenBank/DDBJ whole genome shotgun (WGS) entry which is preliminary data.</text>
</comment>
<name>A0ACB7S541_HYAAI</name>
<dbReference type="EMBL" id="CM023486">
    <property type="protein sequence ID" value="KAH6929061.1"/>
    <property type="molecule type" value="Genomic_DNA"/>
</dbReference>
<proteinExistence type="predicted"/>
<gene>
    <name evidence="1" type="ORF">HPB50_022536</name>
</gene>
<evidence type="ECO:0000313" key="1">
    <source>
        <dbReference type="EMBL" id="KAH6929061.1"/>
    </source>
</evidence>
<dbReference type="Proteomes" id="UP000821845">
    <property type="component" value="Chromosome 6"/>
</dbReference>